<evidence type="ECO:0000256" key="5">
    <source>
        <dbReference type="ARBA" id="ARBA00022679"/>
    </source>
</evidence>
<keyword evidence="4" id="KW-1003">Cell membrane</keyword>
<dbReference type="GO" id="GO:0016036">
    <property type="term" value="P:cellular response to phosphate starvation"/>
    <property type="evidence" value="ECO:0007669"/>
    <property type="project" value="TreeGrafter"/>
</dbReference>
<dbReference type="InterPro" id="IPR036890">
    <property type="entry name" value="HATPase_C_sf"/>
</dbReference>
<sequence>MKKNEDSDQPLWKAYIKEEKYWLGAVAGAVIVFLLMFWLCQLPLTVPAYLACLYLICQSGLFFYRFSQFRKYHEYLENMTGCPETDTLGERLPKDTTVCEADYQKLVLGLLEKKRILTEEQIEKEKEASDYETLWAHQIKVPIAAMRLILQTEECECREELKGKLFEVEGYVEMMLCYQRLGSLHGDLAIHSCELEDIVRKAVHKYARMFIRKKIRLDFPDFHCQILTDEKWLQFVIEQILSNALKYTQAGSVSIRCDCEQKLLTIQDTGIGIAPEDISRVFERGFTGENGRNERTSTGLGLYLCNRIVTELSHELRIDSVQGSGTSVSIRLDNITIL</sequence>
<evidence type="ECO:0000256" key="7">
    <source>
        <dbReference type="ARBA" id="ARBA00022777"/>
    </source>
</evidence>
<evidence type="ECO:0000313" key="14">
    <source>
        <dbReference type="Proteomes" id="UP000184301"/>
    </source>
</evidence>
<dbReference type="InterPro" id="IPR005467">
    <property type="entry name" value="His_kinase_dom"/>
</dbReference>
<keyword evidence="10 11" id="KW-0472">Membrane</keyword>
<evidence type="ECO:0000256" key="8">
    <source>
        <dbReference type="ARBA" id="ARBA00022989"/>
    </source>
</evidence>
<evidence type="ECO:0000256" key="1">
    <source>
        <dbReference type="ARBA" id="ARBA00000085"/>
    </source>
</evidence>
<feature type="transmembrane region" description="Helical" evidence="11">
    <location>
        <begin position="21"/>
        <end position="40"/>
    </location>
</feature>
<dbReference type="PANTHER" id="PTHR45453">
    <property type="entry name" value="PHOSPHATE REGULON SENSOR PROTEIN PHOR"/>
    <property type="match status" value="1"/>
</dbReference>
<dbReference type="GO" id="GO:0004721">
    <property type="term" value="F:phosphoprotein phosphatase activity"/>
    <property type="evidence" value="ECO:0007669"/>
    <property type="project" value="TreeGrafter"/>
</dbReference>
<dbReference type="Gene3D" id="3.30.565.10">
    <property type="entry name" value="Histidine kinase-like ATPase, C-terminal domain"/>
    <property type="match status" value="1"/>
</dbReference>
<dbReference type="Proteomes" id="UP000184301">
    <property type="component" value="Unassembled WGS sequence"/>
</dbReference>
<dbReference type="PROSITE" id="PS50109">
    <property type="entry name" value="HIS_KIN"/>
    <property type="match status" value="1"/>
</dbReference>
<evidence type="ECO:0000256" key="11">
    <source>
        <dbReference type="SAM" id="Phobius"/>
    </source>
</evidence>
<dbReference type="GO" id="GO:0000155">
    <property type="term" value="F:phosphorelay sensor kinase activity"/>
    <property type="evidence" value="ECO:0007669"/>
    <property type="project" value="TreeGrafter"/>
</dbReference>
<dbReference type="STRING" id="1121950.SAMN02745243_03501"/>
<proteinExistence type="predicted"/>
<evidence type="ECO:0000259" key="12">
    <source>
        <dbReference type="PROSITE" id="PS50109"/>
    </source>
</evidence>
<accession>A0A1M6UGW3</accession>
<evidence type="ECO:0000313" key="13">
    <source>
        <dbReference type="EMBL" id="SHK68417.1"/>
    </source>
</evidence>
<feature type="domain" description="Histidine kinase" evidence="12">
    <location>
        <begin position="134"/>
        <end position="336"/>
    </location>
</feature>
<comment type="subcellular location">
    <subcellularLocation>
        <location evidence="2">Cell membrane</location>
        <topology evidence="2">Multi-pass membrane protein</topology>
    </subcellularLocation>
</comment>
<dbReference type="RefSeq" id="WP_073112818.1">
    <property type="nucleotide sequence ID" value="NZ_FQZY01000072.1"/>
</dbReference>
<keyword evidence="8 11" id="KW-1133">Transmembrane helix</keyword>
<reference evidence="13 14" key="1">
    <citation type="submission" date="2016-11" db="EMBL/GenBank/DDBJ databases">
        <authorList>
            <person name="Jaros S."/>
            <person name="Januszkiewicz K."/>
            <person name="Wedrychowicz H."/>
        </authorList>
    </citation>
    <scope>NUCLEOTIDE SEQUENCE [LARGE SCALE GENOMIC DNA]</scope>
    <source>
        <strain evidence="13 14">DSM 15480</strain>
    </source>
</reference>
<keyword evidence="9" id="KW-0902">Two-component regulatory system</keyword>
<name>A0A1M6UGW3_9FIRM</name>
<comment type="catalytic activity">
    <reaction evidence="1">
        <text>ATP + protein L-histidine = ADP + protein N-phospho-L-histidine.</text>
        <dbReference type="EC" id="2.7.13.3"/>
    </reaction>
</comment>
<evidence type="ECO:0000256" key="4">
    <source>
        <dbReference type="ARBA" id="ARBA00022475"/>
    </source>
</evidence>
<dbReference type="SMART" id="SM00387">
    <property type="entry name" value="HATPase_c"/>
    <property type="match status" value="1"/>
</dbReference>
<keyword evidence="6 11" id="KW-0812">Transmembrane</keyword>
<dbReference type="EC" id="2.7.13.3" evidence="3"/>
<evidence type="ECO:0000256" key="10">
    <source>
        <dbReference type="ARBA" id="ARBA00023136"/>
    </source>
</evidence>
<dbReference type="InterPro" id="IPR003594">
    <property type="entry name" value="HATPase_dom"/>
</dbReference>
<evidence type="ECO:0000256" key="2">
    <source>
        <dbReference type="ARBA" id="ARBA00004651"/>
    </source>
</evidence>
<dbReference type="InterPro" id="IPR004358">
    <property type="entry name" value="Sig_transdc_His_kin-like_C"/>
</dbReference>
<keyword evidence="7 13" id="KW-0418">Kinase</keyword>
<protein>
    <recommendedName>
        <fullName evidence="3">histidine kinase</fullName>
        <ecNumber evidence="3">2.7.13.3</ecNumber>
    </recommendedName>
</protein>
<dbReference type="PRINTS" id="PR00344">
    <property type="entry name" value="BCTRLSENSOR"/>
</dbReference>
<evidence type="ECO:0000256" key="9">
    <source>
        <dbReference type="ARBA" id="ARBA00023012"/>
    </source>
</evidence>
<gene>
    <name evidence="13" type="ORF">SAMN02745243_03501</name>
</gene>
<dbReference type="InterPro" id="IPR050351">
    <property type="entry name" value="BphY/WalK/GraS-like"/>
</dbReference>
<organism evidence="13 14">
    <name type="scientific">Hespellia stercorisuis DSM 15480</name>
    <dbReference type="NCBI Taxonomy" id="1121950"/>
    <lineage>
        <taxon>Bacteria</taxon>
        <taxon>Bacillati</taxon>
        <taxon>Bacillota</taxon>
        <taxon>Clostridia</taxon>
        <taxon>Lachnospirales</taxon>
        <taxon>Lachnospiraceae</taxon>
        <taxon>Hespellia</taxon>
    </lineage>
</organism>
<keyword evidence="14" id="KW-1185">Reference proteome</keyword>
<dbReference type="AlphaFoldDB" id="A0A1M6UGW3"/>
<feature type="transmembrane region" description="Helical" evidence="11">
    <location>
        <begin position="46"/>
        <end position="64"/>
    </location>
</feature>
<dbReference type="PANTHER" id="PTHR45453:SF2">
    <property type="entry name" value="HISTIDINE KINASE"/>
    <property type="match status" value="1"/>
</dbReference>
<dbReference type="Pfam" id="PF02518">
    <property type="entry name" value="HATPase_c"/>
    <property type="match status" value="1"/>
</dbReference>
<evidence type="ECO:0000256" key="3">
    <source>
        <dbReference type="ARBA" id="ARBA00012438"/>
    </source>
</evidence>
<evidence type="ECO:0000256" key="6">
    <source>
        <dbReference type="ARBA" id="ARBA00022692"/>
    </source>
</evidence>
<dbReference type="SUPFAM" id="SSF55874">
    <property type="entry name" value="ATPase domain of HSP90 chaperone/DNA topoisomerase II/histidine kinase"/>
    <property type="match status" value="1"/>
</dbReference>
<dbReference type="EMBL" id="FQZY01000072">
    <property type="protein sequence ID" value="SHK68417.1"/>
    <property type="molecule type" value="Genomic_DNA"/>
</dbReference>
<keyword evidence="5" id="KW-0808">Transferase</keyword>
<dbReference type="GO" id="GO:0005886">
    <property type="term" value="C:plasma membrane"/>
    <property type="evidence" value="ECO:0007669"/>
    <property type="project" value="UniProtKB-SubCell"/>
</dbReference>